<organism evidence="14 15">
    <name type="scientific">Modicella reniformis</name>
    <dbReference type="NCBI Taxonomy" id="1440133"/>
    <lineage>
        <taxon>Eukaryota</taxon>
        <taxon>Fungi</taxon>
        <taxon>Fungi incertae sedis</taxon>
        <taxon>Mucoromycota</taxon>
        <taxon>Mortierellomycotina</taxon>
        <taxon>Mortierellomycetes</taxon>
        <taxon>Mortierellales</taxon>
        <taxon>Mortierellaceae</taxon>
        <taxon>Modicella</taxon>
    </lineage>
</organism>
<dbReference type="FunFam" id="3.40.50.300:FF:000916">
    <property type="entry name" value="ABC transporter B family member 9"/>
    <property type="match status" value="1"/>
</dbReference>
<dbReference type="GO" id="GO:0005524">
    <property type="term" value="F:ATP binding"/>
    <property type="evidence" value="ECO:0007669"/>
    <property type="project" value="UniProtKB-KW"/>
</dbReference>
<dbReference type="FunFam" id="1.20.1560.10:FF:000018">
    <property type="entry name" value="ATP-binding cassette subfamily B member 11"/>
    <property type="match status" value="1"/>
</dbReference>
<keyword evidence="9 11" id="KW-0472">Membrane</keyword>
<comment type="caution">
    <text evidence="14">The sequence shown here is derived from an EMBL/GenBank/DDBJ whole genome shotgun (WGS) entry which is preliminary data.</text>
</comment>
<feature type="transmembrane region" description="Helical" evidence="11">
    <location>
        <begin position="1028"/>
        <end position="1047"/>
    </location>
</feature>
<evidence type="ECO:0000259" key="12">
    <source>
        <dbReference type="PROSITE" id="PS50893"/>
    </source>
</evidence>
<dbReference type="Pfam" id="PF00005">
    <property type="entry name" value="ABC_tran"/>
    <property type="match status" value="2"/>
</dbReference>
<reference evidence="14" key="1">
    <citation type="journal article" date="2020" name="Fungal Divers.">
        <title>Resolving the Mortierellaceae phylogeny through synthesis of multi-gene phylogenetics and phylogenomics.</title>
        <authorList>
            <person name="Vandepol N."/>
            <person name="Liber J."/>
            <person name="Desiro A."/>
            <person name="Na H."/>
            <person name="Kennedy M."/>
            <person name="Barry K."/>
            <person name="Grigoriev I.V."/>
            <person name="Miller A.N."/>
            <person name="O'Donnell K."/>
            <person name="Stajich J.E."/>
            <person name="Bonito G."/>
        </authorList>
    </citation>
    <scope>NUCLEOTIDE SEQUENCE</scope>
    <source>
        <strain evidence="14">MES-2147</strain>
    </source>
</reference>
<evidence type="ECO:0000256" key="10">
    <source>
        <dbReference type="SAM" id="MobiDB-lite"/>
    </source>
</evidence>
<dbReference type="InterPro" id="IPR003439">
    <property type="entry name" value="ABC_transporter-like_ATP-bd"/>
</dbReference>
<feature type="compositionally biased region" description="Polar residues" evidence="10">
    <location>
        <begin position="15"/>
        <end position="35"/>
    </location>
</feature>
<feature type="transmembrane region" description="Helical" evidence="11">
    <location>
        <begin position="100"/>
        <end position="128"/>
    </location>
</feature>
<evidence type="ECO:0000256" key="1">
    <source>
        <dbReference type="ARBA" id="ARBA00004141"/>
    </source>
</evidence>
<dbReference type="PANTHER" id="PTHR43394">
    <property type="entry name" value="ATP-DEPENDENT PERMEASE MDL1, MITOCHONDRIAL"/>
    <property type="match status" value="1"/>
</dbReference>
<dbReference type="InterPro" id="IPR027417">
    <property type="entry name" value="P-loop_NTPase"/>
</dbReference>
<feature type="transmembrane region" description="Helical" evidence="11">
    <location>
        <begin position="246"/>
        <end position="265"/>
    </location>
</feature>
<keyword evidence="5" id="KW-0677">Repeat</keyword>
<dbReference type="InterPro" id="IPR036640">
    <property type="entry name" value="ABC1_TM_sf"/>
</dbReference>
<feature type="transmembrane region" description="Helical" evidence="11">
    <location>
        <begin position="808"/>
        <end position="834"/>
    </location>
</feature>
<feature type="transmembrane region" description="Helical" evidence="11">
    <location>
        <begin position="148"/>
        <end position="169"/>
    </location>
</feature>
<evidence type="ECO:0000256" key="4">
    <source>
        <dbReference type="ARBA" id="ARBA00022692"/>
    </source>
</evidence>
<dbReference type="InterPro" id="IPR039421">
    <property type="entry name" value="Type_1_exporter"/>
</dbReference>
<dbReference type="GO" id="GO:0090374">
    <property type="term" value="P:oligopeptide export from mitochondrion"/>
    <property type="evidence" value="ECO:0007669"/>
    <property type="project" value="TreeGrafter"/>
</dbReference>
<evidence type="ECO:0000256" key="8">
    <source>
        <dbReference type="ARBA" id="ARBA00022989"/>
    </source>
</evidence>
<dbReference type="GO" id="GO:0015421">
    <property type="term" value="F:ABC-type oligopeptide transporter activity"/>
    <property type="evidence" value="ECO:0007669"/>
    <property type="project" value="TreeGrafter"/>
</dbReference>
<dbReference type="SMART" id="SM00382">
    <property type="entry name" value="AAA"/>
    <property type="match status" value="2"/>
</dbReference>
<dbReference type="PROSITE" id="PS50893">
    <property type="entry name" value="ABC_TRANSPORTER_2"/>
    <property type="match status" value="2"/>
</dbReference>
<evidence type="ECO:0000256" key="11">
    <source>
        <dbReference type="SAM" id="Phobius"/>
    </source>
</evidence>
<dbReference type="SUPFAM" id="SSF52540">
    <property type="entry name" value="P-loop containing nucleoside triphosphate hydrolases"/>
    <property type="match status" value="2"/>
</dbReference>
<feature type="transmembrane region" description="Helical" evidence="11">
    <location>
        <begin position="332"/>
        <end position="350"/>
    </location>
</feature>
<accession>A0A9P6J4Y8</accession>
<feature type="domain" description="ABC transmembrane type-1" evidence="13">
    <location>
        <begin position="767"/>
        <end position="1054"/>
    </location>
</feature>
<keyword evidence="6" id="KW-0547">Nucleotide-binding</keyword>
<feature type="transmembrane region" description="Helical" evidence="11">
    <location>
        <begin position="989"/>
        <end position="1008"/>
    </location>
</feature>
<dbReference type="FunFam" id="3.40.50.300:FF:000251">
    <property type="entry name" value="ABC transporter B family member 19"/>
    <property type="match status" value="1"/>
</dbReference>
<sequence length="1334" mass="145087">MVGSNMPTVHDTSDGYHTNNTDIGLNARQSTEADVTTSSDRSSSTPTILPNDTLPADQKGENPIKSTGPWSFFKKNKEPKKKVQAVSYLELYRYATARDWVFVCLGIICSVGLGIGQPLVALLFGNIVGDLTDGNGDKGALIIKDVKLFTVVGCAMFVAGYGQQCFWTLSAEHQSKRIREKYFHAILRQDMSWHDTGKVNESLTTRLSADTQLIFDGLADKAGLVLSNLTTFAAGFVIGFMKGWKLSLVLLGAVPLIGLVAAFMAKYTVEGATDGQAAYSKAGALAEQAFSSIRTVVAFGGQKRETVSYIKQLDIAFQAGVKKARVAGLGNGLFILVLYCTYGLAFWYGSNRVAAGEMTSTQVLNVFLGMAIGAFALGNVGPYLPALANARGAAYKIFETIDRVPVIDSANPGGAKPTNLQGHIVVKDVDFHYPGRPDVPILKKMNVEVKPGQTIALVGQSGSGKSTIVGLVERFYDPIAGSITLDGIEVKDYNITYLRDSIGIVSQEPVLFNASIKQNIAYGIRRDQAPPTDEEIEAVCRLSNAHDFISRLPNRYDTMVGEKGALLSGGQKQRIAIARALIKNPRILLLDEATSALDTESERIVQEALDKASTGRSTIVVAHRLSTIMNADVIYVMEKGVVIESGTHKSLLEKGGVYTELVAKQQLKTGGKDVDLSEEKGAPVDVDEVQLAPVDEPVEEVELVRSMSFSLTRILSRRSTNSLLMKKVDATFDMDDTTAEILERKGGEQAPIGRIVKIMMPEMSFAILGAIASCISGAIFPVFSSLFSDMLNLLTRPQSPSFASDSNFYALMFVVIAVVGFFADGFGVYAFELIGEKMARRMRTISFKAIISQEMGFFDEERHNVGALSSRLATDAYLMHEFFSQPLKTVCSTLAIVIIGMALAFSANWMLTCVILALIPVMGVAQYYEVAALTGFGRKTQKAYEQSGRVAGEAIANIRTVAALAKEEMFEAKYEVVTRDPHMYTLHKAYFASFGYAISQGITYWAYGVGFYAGYRLNLAGKMEWDEMFKVMFAIVFVAMGLGQVAVQLPRYVKGKQSALNIFELLDKKTSIDADKDGVVIDSFEGQAALQGVDFAYPTRPDVKLFKNVTLDVRPSQTVALVGPSGCGKSTIIALLERWYDTLGGKVIVDNHAIKDLQLNNLRTKMALVGQEPVLFDVSIGDNIRYGIPDGETADHEQVVAAAKAANIHDFVMSLPLKYDTQVGDRGSQLSGGQKQRIAIARALIRNPRLLLLDEATSALDSESEKLVQEALDKARTGRTTIVIAHRLSTIQDADLILVVKDGSIVESGRHYELNAIGGVYAELCKKQNLEVTH</sequence>
<keyword evidence="7" id="KW-0067">ATP-binding</keyword>
<feature type="transmembrane region" description="Helical" evidence="11">
    <location>
        <begin position="765"/>
        <end position="788"/>
    </location>
</feature>
<evidence type="ECO:0000259" key="13">
    <source>
        <dbReference type="PROSITE" id="PS50929"/>
    </source>
</evidence>
<gene>
    <name evidence="14" type="primary">ABCB1_1</name>
    <name evidence="14" type="ORF">BGZ65_007343</name>
</gene>
<feature type="domain" description="ABC transporter" evidence="12">
    <location>
        <begin position="426"/>
        <end position="664"/>
    </location>
</feature>
<keyword evidence="8 11" id="KW-1133">Transmembrane helix</keyword>
<feature type="compositionally biased region" description="Low complexity" evidence="10">
    <location>
        <begin position="36"/>
        <end position="47"/>
    </location>
</feature>
<dbReference type="PROSITE" id="PS50929">
    <property type="entry name" value="ABC_TM1F"/>
    <property type="match status" value="2"/>
</dbReference>
<evidence type="ECO:0000313" key="15">
    <source>
        <dbReference type="Proteomes" id="UP000749646"/>
    </source>
</evidence>
<dbReference type="InterPro" id="IPR011527">
    <property type="entry name" value="ABC1_TM_dom"/>
</dbReference>
<dbReference type="Pfam" id="PF00664">
    <property type="entry name" value="ABC_membrane"/>
    <property type="match status" value="2"/>
</dbReference>
<feature type="domain" description="ABC transporter" evidence="12">
    <location>
        <begin position="1090"/>
        <end position="1327"/>
    </location>
</feature>
<feature type="transmembrane region" description="Helical" evidence="11">
    <location>
        <begin position="887"/>
        <end position="903"/>
    </location>
</feature>
<dbReference type="PROSITE" id="PS00211">
    <property type="entry name" value="ABC_TRANSPORTER_1"/>
    <property type="match status" value="2"/>
</dbReference>
<keyword evidence="4 11" id="KW-0812">Transmembrane</keyword>
<dbReference type="Gene3D" id="1.20.1560.10">
    <property type="entry name" value="ABC transporter type 1, transmembrane domain"/>
    <property type="match status" value="1"/>
</dbReference>
<proteinExistence type="inferred from homology"/>
<dbReference type="InterPro" id="IPR003593">
    <property type="entry name" value="AAA+_ATPase"/>
</dbReference>
<dbReference type="EMBL" id="JAAAHW010006345">
    <property type="protein sequence ID" value="KAF9962888.1"/>
    <property type="molecule type" value="Genomic_DNA"/>
</dbReference>
<feature type="region of interest" description="Disordered" evidence="10">
    <location>
        <begin position="1"/>
        <end position="71"/>
    </location>
</feature>
<feature type="transmembrane region" description="Helical" evidence="11">
    <location>
        <begin position="222"/>
        <end position="240"/>
    </location>
</feature>
<dbReference type="CDD" id="cd18578">
    <property type="entry name" value="ABC_6TM_Pgp_ABCB1_D2_like"/>
    <property type="match status" value="1"/>
</dbReference>
<comment type="subcellular location">
    <subcellularLocation>
        <location evidence="1">Membrane</location>
        <topology evidence="1">Multi-pass membrane protein</topology>
    </subcellularLocation>
</comment>
<feature type="domain" description="ABC transmembrane type-1" evidence="13">
    <location>
        <begin position="105"/>
        <end position="389"/>
    </location>
</feature>
<dbReference type="SUPFAM" id="SSF90123">
    <property type="entry name" value="ABC transporter transmembrane region"/>
    <property type="match status" value="2"/>
</dbReference>
<dbReference type="Proteomes" id="UP000749646">
    <property type="component" value="Unassembled WGS sequence"/>
</dbReference>
<feature type="transmembrane region" description="Helical" evidence="11">
    <location>
        <begin position="362"/>
        <end position="381"/>
    </location>
</feature>
<evidence type="ECO:0000256" key="5">
    <source>
        <dbReference type="ARBA" id="ARBA00022737"/>
    </source>
</evidence>
<dbReference type="GO" id="GO:0016887">
    <property type="term" value="F:ATP hydrolysis activity"/>
    <property type="evidence" value="ECO:0007669"/>
    <property type="project" value="InterPro"/>
</dbReference>
<comment type="similarity">
    <text evidence="2">Belongs to the ABC transporter superfamily. ABCB family. Multidrug resistance exporter (TC 3.A.1.201) subfamily.</text>
</comment>
<keyword evidence="3" id="KW-0813">Transport</keyword>
<evidence type="ECO:0000256" key="7">
    <source>
        <dbReference type="ARBA" id="ARBA00022840"/>
    </source>
</evidence>
<evidence type="ECO:0000256" key="2">
    <source>
        <dbReference type="ARBA" id="ARBA00007577"/>
    </source>
</evidence>
<evidence type="ECO:0000313" key="14">
    <source>
        <dbReference type="EMBL" id="KAF9962888.1"/>
    </source>
</evidence>
<dbReference type="PANTHER" id="PTHR43394:SF27">
    <property type="entry name" value="ATP-DEPENDENT TRANSLOCASE ABCB1-LIKE"/>
    <property type="match status" value="1"/>
</dbReference>
<dbReference type="OrthoDB" id="6500128at2759"/>
<evidence type="ECO:0000256" key="3">
    <source>
        <dbReference type="ARBA" id="ARBA00022448"/>
    </source>
</evidence>
<feature type="transmembrane region" description="Helical" evidence="11">
    <location>
        <begin position="909"/>
        <end position="928"/>
    </location>
</feature>
<dbReference type="InterPro" id="IPR017871">
    <property type="entry name" value="ABC_transporter-like_CS"/>
</dbReference>
<evidence type="ECO:0000256" key="6">
    <source>
        <dbReference type="ARBA" id="ARBA00022741"/>
    </source>
</evidence>
<evidence type="ECO:0000256" key="9">
    <source>
        <dbReference type="ARBA" id="ARBA00023136"/>
    </source>
</evidence>
<keyword evidence="15" id="KW-1185">Reference proteome</keyword>
<dbReference type="Gene3D" id="3.40.50.300">
    <property type="entry name" value="P-loop containing nucleotide triphosphate hydrolases"/>
    <property type="match status" value="2"/>
</dbReference>
<dbReference type="CDD" id="cd18577">
    <property type="entry name" value="ABC_6TM_Pgp_ABCB1_D1_like"/>
    <property type="match status" value="1"/>
</dbReference>
<name>A0A9P6J4Y8_9FUNG</name>
<protein>
    <submittedName>
        <fullName evidence="14">Multidrug resistance protein 1</fullName>
    </submittedName>
</protein>
<dbReference type="GO" id="GO:0005743">
    <property type="term" value="C:mitochondrial inner membrane"/>
    <property type="evidence" value="ECO:0007669"/>
    <property type="project" value="TreeGrafter"/>
</dbReference>
<dbReference type="CDD" id="cd03249">
    <property type="entry name" value="ABC_MTABC3_MDL1_MDL2"/>
    <property type="match status" value="2"/>
</dbReference>